<feature type="transmembrane region" description="Helical" evidence="9">
    <location>
        <begin position="34"/>
        <end position="61"/>
    </location>
</feature>
<feature type="transmembrane region" description="Helical" evidence="9">
    <location>
        <begin position="222"/>
        <end position="243"/>
    </location>
</feature>
<feature type="transmembrane region" description="Helical" evidence="9">
    <location>
        <begin position="359"/>
        <end position="378"/>
    </location>
</feature>
<proteinExistence type="inferred from homology"/>
<feature type="transmembrane region" description="Helical" evidence="9">
    <location>
        <begin position="73"/>
        <end position="93"/>
    </location>
</feature>
<name>A0A7Y9FIE1_9CELL</name>
<evidence type="ECO:0000256" key="6">
    <source>
        <dbReference type="ARBA" id="ARBA00022989"/>
    </source>
</evidence>
<organism evidence="12 13">
    <name type="scientific">Cellulomonas oligotrophica</name>
    <dbReference type="NCBI Taxonomy" id="931536"/>
    <lineage>
        <taxon>Bacteria</taxon>
        <taxon>Bacillati</taxon>
        <taxon>Actinomycetota</taxon>
        <taxon>Actinomycetes</taxon>
        <taxon>Micrococcales</taxon>
        <taxon>Cellulomonadaceae</taxon>
        <taxon>Cellulomonas</taxon>
    </lineage>
</organism>
<feature type="transmembrane region" description="Helical" evidence="9">
    <location>
        <begin position="291"/>
        <end position="314"/>
    </location>
</feature>
<dbReference type="GO" id="GO:0005886">
    <property type="term" value="C:plasma membrane"/>
    <property type="evidence" value="ECO:0007669"/>
    <property type="project" value="UniProtKB-SubCell"/>
</dbReference>
<protein>
    <submittedName>
        <fullName evidence="11 12">MFS transporter</fullName>
    </submittedName>
</protein>
<feature type="transmembrane region" description="Helical" evidence="9">
    <location>
        <begin position="384"/>
        <end position="409"/>
    </location>
</feature>
<evidence type="ECO:0000256" key="9">
    <source>
        <dbReference type="SAM" id="Phobius"/>
    </source>
</evidence>
<dbReference type="Pfam" id="PF07690">
    <property type="entry name" value="MFS_1"/>
    <property type="match status" value="1"/>
</dbReference>
<feature type="region of interest" description="Disordered" evidence="8">
    <location>
        <begin position="1"/>
        <end position="23"/>
    </location>
</feature>
<comment type="similarity">
    <text evidence="2">Belongs to the major facilitator superfamily. EmrB family.</text>
</comment>
<dbReference type="RefSeq" id="WP_373308190.1">
    <property type="nucleotide sequence ID" value="NZ_BAABFI010000013.1"/>
</dbReference>
<dbReference type="Gene3D" id="1.20.1250.20">
    <property type="entry name" value="MFS general substrate transporter like domains"/>
    <property type="match status" value="1"/>
</dbReference>
<keyword evidence="6 9" id="KW-1133">Transmembrane helix</keyword>
<keyword evidence="14" id="KW-1185">Reference proteome</keyword>
<dbReference type="EMBL" id="BONN01000005">
    <property type="protein sequence ID" value="GIG32898.1"/>
    <property type="molecule type" value="Genomic_DNA"/>
</dbReference>
<dbReference type="Proteomes" id="UP000618382">
    <property type="component" value="Unassembled WGS sequence"/>
</dbReference>
<evidence type="ECO:0000256" key="4">
    <source>
        <dbReference type="ARBA" id="ARBA00022475"/>
    </source>
</evidence>
<dbReference type="InterPro" id="IPR020846">
    <property type="entry name" value="MFS_dom"/>
</dbReference>
<evidence type="ECO:0000313" key="13">
    <source>
        <dbReference type="Proteomes" id="UP000577956"/>
    </source>
</evidence>
<comment type="subcellular location">
    <subcellularLocation>
        <location evidence="1">Cell membrane</location>
        <topology evidence="1">Multi-pass membrane protein</topology>
    </subcellularLocation>
</comment>
<dbReference type="NCBIfam" id="TIGR00711">
    <property type="entry name" value="efflux_EmrB"/>
    <property type="match status" value="1"/>
</dbReference>
<evidence type="ECO:0000256" key="1">
    <source>
        <dbReference type="ARBA" id="ARBA00004651"/>
    </source>
</evidence>
<sequence>MTDATRPLTTDAPPPVAAGPAPVAPTSMTPAHRLAVGLLLTSTFIVILNETTMGVALPSLMDSLGITAATGQWLTTGFLLTMAVVIPVTGFLLQRVTTRTAFLTAMGLFSAGTLVCALAPGFEVLLVGRVVQAGGTAIMLPLLMTTVMTVTPVAGRGRTMGNISVVISVAPALGPTLSGLVLSTLEWRWIFGLVLPIALGSLVLGALRLTDVTTPGTARIDVLSVVLSALGFGGLVFGLSHLGEAATGTVHASTVVALVVGGAALSLFVARQLRLQRTDAALLDLRTFRSRTFGSAVATMAIMMMSLFGVIIMIPIYAQRVLGLDTLATGLLLLPGGLVMGLLAPLVGRGYDRFGPRPLLVPGTVAVSAAVWGLTLLGEQSAPWMLVAAHMTMSVGLALVFTPLFTSALGSLAPGLYSHGSAMIGTVQQVGGAAGTAVFVTVLTAVSTSATVGGADLVASTAAGTHAAFLVGGVLTLVAIPLALGVRPAPADAPAVVAH</sequence>
<gene>
    <name evidence="12" type="ORF">BKA21_003444</name>
    <name evidence="11" type="ORF">Col01nite_20570</name>
</gene>
<evidence type="ECO:0000313" key="14">
    <source>
        <dbReference type="Proteomes" id="UP000618382"/>
    </source>
</evidence>
<keyword evidence="7 9" id="KW-0472">Membrane</keyword>
<dbReference type="GO" id="GO:0022857">
    <property type="term" value="F:transmembrane transporter activity"/>
    <property type="evidence" value="ECO:0007669"/>
    <property type="project" value="InterPro"/>
</dbReference>
<feature type="domain" description="Major facilitator superfamily (MFS) profile" evidence="10">
    <location>
        <begin position="35"/>
        <end position="491"/>
    </location>
</feature>
<evidence type="ECO:0000256" key="7">
    <source>
        <dbReference type="ARBA" id="ARBA00023136"/>
    </source>
</evidence>
<reference evidence="11 14" key="2">
    <citation type="submission" date="2021-01" db="EMBL/GenBank/DDBJ databases">
        <title>Whole genome shotgun sequence of Cellulomonas oligotrophica NBRC 109435.</title>
        <authorList>
            <person name="Komaki H."/>
            <person name="Tamura T."/>
        </authorList>
    </citation>
    <scope>NUCLEOTIDE SEQUENCE [LARGE SCALE GENOMIC DNA]</scope>
    <source>
        <strain evidence="11 14">NBRC 109435</strain>
    </source>
</reference>
<dbReference type="InterPro" id="IPR004638">
    <property type="entry name" value="EmrB-like"/>
</dbReference>
<evidence type="ECO:0000259" key="10">
    <source>
        <dbReference type="PROSITE" id="PS50850"/>
    </source>
</evidence>
<evidence type="ECO:0000256" key="5">
    <source>
        <dbReference type="ARBA" id="ARBA00022692"/>
    </source>
</evidence>
<dbReference type="AlphaFoldDB" id="A0A7Y9FIE1"/>
<dbReference type="PROSITE" id="PS50850">
    <property type="entry name" value="MFS"/>
    <property type="match status" value="1"/>
</dbReference>
<feature type="transmembrane region" description="Helical" evidence="9">
    <location>
        <begin position="249"/>
        <end position="270"/>
    </location>
</feature>
<evidence type="ECO:0000256" key="2">
    <source>
        <dbReference type="ARBA" id="ARBA00008537"/>
    </source>
</evidence>
<evidence type="ECO:0000313" key="11">
    <source>
        <dbReference type="EMBL" id="GIG32898.1"/>
    </source>
</evidence>
<keyword evidence="3" id="KW-0813">Transport</keyword>
<dbReference type="InterPro" id="IPR011701">
    <property type="entry name" value="MFS"/>
</dbReference>
<evidence type="ECO:0000256" key="8">
    <source>
        <dbReference type="SAM" id="MobiDB-lite"/>
    </source>
</evidence>
<evidence type="ECO:0000313" key="12">
    <source>
        <dbReference type="EMBL" id="NYD87895.1"/>
    </source>
</evidence>
<feature type="transmembrane region" description="Helical" evidence="9">
    <location>
        <begin position="326"/>
        <end position="347"/>
    </location>
</feature>
<feature type="transmembrane region" description="Helical" evidence="9">
    <location>
        <begin position="430"/>
        <end position="455"/>
    </location>
</feature>
<feature type="transmembrane region" description="Helical" evidence="9">
    <location>
        <begin position="126"/>
        <end position="151"/>
    </location>
</feature>
<reference evidence="12 13" key="1">
    <citation type="submission" date="2020-07" db="EMBL/GenBank/DDBJ databases">
        <title>Sequencing the genomes of 1000 actinobacteria strains.</title>
        <authorList>
            <person name="Klenk H.-P."/>
        </authorList>
    </citation>
    <scope>NUCLEOTIDE SEQUENCE [LARGE SCALE GENOMIC DNA]</scope>
    <source>
        <strain evidence="12 13">DSM 24482</strain>
    </source>
</reference>
<dbReference type="Gene3D" id="1.20.1720.10">
    <property type="entry name" value="Multidrug resistance protein D"/>
    <property type="match status" value="1"/>
</dbReference>
<accession>A0A7Y9FIE1</accession>
<dbReference type="PRINTS" id="PR01036">
    <property type="entry name" value="TCRTETB"/>
</dbReference>
<keyword evidence="4" id="KW-1003">Cell membrane</keyword>
<feature type="transmembrane region" description="Helical" evidence="9">
    <location>
        <begin position="467"/>
        <end position="486"/>
    </location>
</feature>
<comment type="caution">
    <text evidence="12">The sequence shown here is derived from an EMBL/GenBank/DDBJ whole genome shotgun (WGS) entry which is preliminary data.</text>
</comment>
<evidence type="ECO:0000256" key="3">
    <source>
        <dbReference type="ARBA" id="ARBA00022448"/>
    </source>
</evidence>
<dbReference type="InterPro" id="IPR036259">
    <property type="entry name" value="MFS_trans_sf"/>
</dbReference>
<feature type="transmembrane region" description="Helical" evidence="9">
    <location>
        <begin position="189"/>
        <end position="210"/>
    </location>
</feature>
<dbReference type="SUPFAM" id="SSF103473">
    <property type="entry name" value="MFS general substrate transporter"/>
    <property type="match status" value="1"/>
</dbReference>
<dbReference type="PANTHER" id="PTHR42718:SF9">
    <property type="entry name" value="MAJOR FACILITATOR SUPERFAMILY MULTIDRUG TRANSPORTER MFSC"/>
    <property type="match status" value="1"/>
</dbReference>
<dbReference type="PANTHER" id="PTHR42718">
    <property type="entry name" value="MAJOR FACILITATOR SUPERFAMILY MULTIDRUG TRANSPORTER MFSC"/>
    <property type="match status" value="1"/>
</dbReference>
<feature type="transmembrane region" description="Helical" evidence="9">
    <location>
        <begin position="163"/>
        <end position="183"/>
    </location>
</feature>
<dbReference type="EMBL" id="JACCBK010000001">
    <property type="protein sequence ID" value="NYD87895.1"/>
    <property type="molecule type" value="Genomic_DNA"/>
</dbReference>
<keyword evidence="5 9" id="KW-0812">Transmembrane</keyword>
<dbReference type="Proteomes" id="UP000577956">
    <property type="component" value="Unassembled WGS sequence"/>
</dbReference>
<feature type="transmembrane region" description="Helical" evidence="9">
    <location>
        <begin position="100"/>
        <end position="120"/>
    </location>
</feature>